<sequence length="148" mass="15663">MFDAPTAEPLEPQAVFTDLPPATTPPPSRSLRVVLTALSVCALATASTMLVLYLNEQGTNASLHQQIDHQQRTLTDTNRKLAAASVLIDQLNAQTDTLNGQVNTLTASNTSLNTCVAAMQTWLVTLDANPGAPDLDQLARTADSACGF</sequence>
<evidence type="ECO:0000256" key="2">
    <source>
        <dbReference type="SAM" id="Phobius"/>
    </source>
</evidence>
<evidence type="ECO:0000256" key="1">
    <source>
        <dbReference type="SAM" id="MobiDB-lite"/>
    </source>
</evidence>
<keyword evidence="2" id="KW-0472">Membrane</keyword>
<dbReference type="Proteomes" id="UP000256269">
    <property type="component" value="Unassembled WGS sequence"/>
</dbReference>
<accession>A0A3E0HI34</accession>
<keyword evidence="2" id="KW-1133">Transmembrane helix</keyword>
<feature type="region of interest" description="Disordered" evidence="1">
    <location>
        <begin position="1"/>
        <end position="28"/>
    </location>
</feature>
<dbReference type="Gene3D" id="1.20.5.340">
    <property type="match status" value="1"/>
</dbReference>
<keyword evidence="4" id="KW-1185">Reference proteome</keyword>
<evidence type="ECO:0000313" key="4">
    <source>
        <dbReference type="Proteomes" id="UP000256269"/>
    </source>
</evidence>
<organism evidence="3 4">
    <name type="scientific">Kutzneria buriramensis</name>
    <dbReference type="NCBI Taxonomy" id="1045776"/>
    <lineage>
        <taxon>Bacteria</taxon>
        <taxon>Bacillati</taxon>
        <taxon>Actinomycetota</taxon>
        <taxon>Actinomycetes</taxon>
        <taxon>Pseudonocardiales</taxon>
        <taxon>Pseudonocardiaceae</taxon>
        <taxon>Kutzneria</taxon>
    </lineage>
</organism>
<feature type="transmembrane region" description="Helical" evidence="2">
    <location>
        <begin position="33"/>
        <end position="54"/>
    </location>
</feature>
<dbReference type="EMBL" id="QUNO01000007">
    <property type="protein sequence ID" value="REH46093.1"/>
    <property type="molecule type" value="Genomic_DNA"/>
</dbReference>
<protein>
    <submittedName>
        <fullName evidence="3">Uncharacterized protein</fullName>
    </submittedName>
</protein>
<evidence type="ECO:0000313" key="3">
    <source>
        <dbReference type="EMBL" id="REH46093.1"/>
    </source>
</evidence>
<comment type="caution">
    <text evidence="3">The sequence shown here is derived from an EMBL/GenBank/DDBJ whole genome shotgun (WGS) entry which is preliminary data.</text>
</comment>
<keyword evidence="2" id="KW-0812">Transmembrane</keyword>
<name>A0A3E0HI34_9PSEU</name>
<dbReference type="AlphaFoldDB" id="A0A3E0HI34"/>
<gene>
    <name evidence="3" type="ORF">BCF44_107226</name>
</gene>
<proteinExistence type="predicted"/>
<reference evidence="3 4" key="1">
    <citation type="submission" date="2018-08" db="EMBL/GenBank/DDBJ databases">
        <title>Genomic Encyclopedia of Archaeal and Bacterial Type Strains, Phase II (KMG-II): from individual species to whole genera.</title>
        <authorList>
            <person name="Goeker M."/>
        </authorList>
    </citation>
    <scope>NUCLEOTIDE SEQUENCE [LARGE SCALE GENOMIC DNA]</scope>
    <source>
        <strain evidence="3 4">DSM 45791</strain>
    </source>
</reference>